<gene>
    <name evidence="2" type="ORF">SAMN05216223_112123</name>
</gene>
<keyword evidence="3" id="KW-1185">Reference proteome</keyword>
<dbReference type="Gene3D" id="3.30.559.30">
    <property type="entry name" value="Nonribosomal peptide synthetase, condensation domain"/>
    <property type="match status" value="1"/>
</dbReference>
<dbReference type="EMBL" id="FNVU01000012">
    <property type="protein sequence ID" value="SEG80906.1"/>
    <property type="molecule type" value="Genomic_DNA"/>
</dbReference>
<reference evidence="2 3" key="1">
    <citation type="submission" date="2016-10" db="EMBL/GenBank/DDBJ databases">
        <authorList>
            <person name="de Groot N.N."/>
        </authorList>
    </citation>
    <scope>NUCLEOTIDE SEQUENCE [LARGE SCALE GENOMIC DNA]</scope>
    <source>
        <strain evidence="2 3">CGMCC 4.2023</strain>
    </source>
</reference>
<dbReference type="SUPFAM" id="SSF52777">
    <property type="entry name" value="CoA-dependent acyltransferases"/>
    <property type="match status" value="2"/>
</dbReference>
<dbReference type="GO" id="GO:0044550">
    <property type="term" value="P:secondary metabolite biosynthetic process"/>
    <property type="evidence" value="ECO:0007669"/>
    <property type="project" value="TreeGrafter"/>
</dbReference>
<name>A0A1H6D8U5_9ACTN</name>
<dbReference type="GO" id="GO:0043041">
    <property type="term" value="P:amino acid activation for nonribosomal peptide biosynthetic process"/>
    <property type="evidence" value="ECO:0007669"/>
    <property type="project" value="TreeGrafter"/>
</dbReference>
<dbReference type="GO" id="GO:0003824">
    <property type="term" value="F:catalytic activity"/>
    <property type="evidence" value="ECO:0007669"/>
    <property type="project" value="InterPro"/>
</dbReference>
<dbReference type="InterPro" id="IPR023213">
    <property type="entry name" value="CAT-like_dom_sf"/>
</dbReference>
<dbReference type="Pfam" id="PF00668">
    <property type="entry name" value="Condensation"/>
    <property type="match status" value="1"/>
</dbReference>
<evidence type="ECO:0000313" key="3">
    <source>
        <dbReference type="Proteomes" id="UP000236754"/>
    </source>
</evidence>
<protein>
    <submittedName>
        <fullName evidence="2">Condensation domain-containing protein</fullName>
    </submittedName>
</protein>
<dbReference type="Gene3D" id="3.30.559.10">
    <property type="entry name" value="Chloramphenicol acetyltransferase-like domain"/>
    <property type="match status" value="1"/>
</dbReference>
<dbReference type="GO" id="GO:0005737">
    <property type="term" value="C:cytoplasm"/>
    <property type="evidence" value="ECO:0007669"/>
    <property type="project" value="TreeGrafter"/>
</dbReference>
<dbReference type="RefSeq" id="WP_103888412.1">
    <property type="nucleotide sequence ID" value="NZ_FNVU01000012.1"/>
</dbReference>
<dbReference type="Proteomes" id="UP000236754">
    <property type="component" value="Unassembled WGS sequence"/>
</dbReference>
<dbReference type="AlphaFoldDB" id="A0A1H6D8U5"/>
<dbReference type="PANTHER" id="PTHR45527">
    <property type="entry name" value="NONRIBOSOMAL PEPTIDE SYNTHETASE"/>
    <property type="match status" value="1"/>
</dbReference>
<evidence type="ECO:0000259" key="1">
    <source>
        <dbReference type="Pfam" id="PF00668"/>
    </source>
</evidence>
<evidence type="ECO:0000313" key="2">
    <source>
        <dbReference type="EMBL" id="SEG80906.1"/>
    </source>
</evidence>
<feature type="domain" description="Condensation" evidence="1">
    <location>
        <begin position="29"/>
        <end position="159"/>
    </location>
</feature>
<dbReference type="InterPro" id="IPR001242">
    <property type="entry name" value="Condensation_dom"/>
</dbReference>
<proteinExistence type="predicted"/>
<dbReference type="GO" id="GO:0008610">
    <property type="term" value="P:lipid biosynthetic process"/>
    <property type="evidence" value="ECO:0007669"/>
    <property type="project" value="UniProtKB-ARBA"/>
</dbReference>
<organism evidence="2 3">
    <name type="scientific">Actinacidiphila yanglinensis</name>
    <dbReference type="NCBI Taxonomy" id="310779"/>
    <lineage>
        <taxon>Bacteria</taxon>
        <taxon>Bacillati</taxon>
        <taxon>Actinomycetota</taxon>
        <taxon>Actinomycetes</taxon>
        <taxon>Kitasatosporales</taxon>
        <taxon>Streptomycetaceae</taxon>
        <taxon>Actinacidiphila</taxon>
    </lineage>
</organism>
<accession>A0A1H6D8U5</accession>
<dbReference type="GO" id="GO:0031177">
    <property type="term" value="F:phosphopantetheine binding"/>
    <property type="evidence" value="ECO:0007669"/>
    <property type="project" value="TreeGrafter"/>
</dbReference>
<dbReference type="PANTHER" id="PTHR45527:SF1">
    <property type="entry name" value="FATTY ACID SYNTHASE"/>
    <property type="match status" value="1"/>
</dbReference>
<dbReference type="OrthoDB" id="3528137at2"/>
<sequence>MTVLAFDGMRSVRGPLTLGQRIVRESLAQRSADADYTYNIDRVVQVPPGTEPAAVYAAVHALVRRHESLRTRFPAGAGEQVVDGDGSLAVRSADGVARARAELAAQPFDIAAEWGIRVAIVSRRDRPRAVVLCLSHLAVDAWAANLVADELAALLRGSARGGATPGAGAGPAAGPEPKPVLQPVDQAAIEAEPENVARRADALAHLRQVLLAAPAEPDDAGADPDAWHLGELRSTAVDPAAREVAARCRTTAAVVYLAAAGTALGDGPHVLKSITHNRVSPAETTCVAPFALDLFVPVDATGGTLEAVVARTWAAYVEAARHSRYDPAAVRPLVAEAAAERGTRPDLSVLVNDLRAGPRPPAPAHPAASTFRWGEPFRLPGLTRYLALADDGDAVVLSLLANGTALSRERIPAFLRRMEQAILTAAETAVTPAGPGGP</sequence>